<gene>
    <name evidence="2" type="ORF">D0T11_17840</name>
</gene>
<feature type="region of interest" description="Disordered" evidence="1">
    <location>
        <begin position="18"/>
        <end position="44"/>
    </location>
</feature>
<dbReference type="Proteomes" id="UP000284250">
    <property type="component" value="Unassembled WGS sequence"/>
</dbReference>
<evidence type="ECO:0000313" key="2">
    <source>
        <dbReference type="EMBL" id="RIY06890.1"/>
    </source>
</evidence>
<keyword evidence="3" id="KW-1185">Reference proteome</keyword>
<accession>A0A418QPC1</accession>
<feature type="compositionally biased region" description="Basic residues" evidence="1">
    <location>
        <begin position="30"/>
        <end position="44"/>
    </location>
</feature>
<evidence type="ECO:0000313" key="3">
    <source>
        <dbReference type="Proteomes" id="UP000284250"/>
    </source>
</evidence>
<reference evidence="2 3" key="2">
    <citation type="submission" date="2019-01" db="EMBL/GenBank/DDBJ databases">
        <title>Hymenobacter humicola sp. nov., isolated from soils in Antarctica.</title>
        <authorList>
            <person name="Sedlacek I."/>
            <person name="Holochova P."/>
            <person name="Kralova S."/>
            <person name="Pantucek R."/>
            <person name="Stankova E."/>
            <person name="Vrbovska V."/>
            <person name="Kristofova L."/>
            <person name="Svec P."/>
            <person name="Busse H.-J."/>
        </authorList>
    </citation>
    <scope>NUCLEOTIDE SEQUENCE [LARGE SCALE GENOMIC DNA]</scope>
    <source>
        <strain evidence="2 3">CCM 8852</strain>
    </source>
</reference>
<organism evidence="2 3">
    <name type="scientific">Hymenobacter rubripertinctus</name>
    <dbReference type="NCBI Taxonomy" id="2029981"/>
    <lineage>
        <taxon>Bacteria</taxon>
        <taxon>Pseudomonadati</taxon>
        <taxon>Bacteroidota</taxon>
        <taxon>Cytophagia</taxon>
        <taxon>Cytophagales</taxon>
        <taxon>Hymenobacteraceae</taxon>
        <taxon>Hymenobacter</taxon>
    </lineage>
</organism>
<sequence>MEMKPIVVCQQPITQPVMKPVRDVQEGKSRTKKSRRTKKSTNKKKPVLYTLDPDVILLVERVAYHAGDAKSTVVNEALRRELSKLHSATIPTEWEK</sequence>
<name>A0A418QPC1_9BACT</name>
<dbReference type="EMBL" id="QYCN01000035">
    <property type="protein sequence ID" value="RIY06890.1"/>
    <property type="molecule type" value="Genomic_DNA"/>
</dbReference>
<comment type="caution">
    <text evidence="2">The sequence shown here is derived from an EMBL/GenBank/DDBJ whole genome shotgun (WGS) entry which is preliminary data.</text>
</comment>
<feature type="compositionally biased region" description="Basic and acidic residues" evidence="1">
    <location>
        <begin position="20"/>
        <end position="29"/>
    </location>
</feature>
<protein>
    <submittedName>
        <fullName evidence="2">Uncharacterized protein</fullName>
    </submittedName>
</protein>
<dbReference type="AlphaFoldDB" id="A0A418QPC1"/>
<proteinExistence type="predicted"/>
<evidence type="ECO:0000256" key="1">
    <source>
        <dbReference type="SAM" id="MobiDB-lite"/>
    </source>
</evidence>
<reference evidence="2 3" key="1">
    <citation type="submission" date="2018-09" db="EMBL/GenBank/DDBJ databases">
        <authorList>
            <person name="Zeman M."/>
            <person name="Pardy F."/>
        </authorList>
    </citation>
    <scope>NUCLEOTIDE SEQUENCE [LARGE SCALE GENOMIC DNA]</scope>
    <source>
        <strain evidence="2 3">CCM 8852</strain>
    </source>
</reference>